<comment type="caution">
    <text evidence="1">The sequence shown here is derived from an EMBL/GenBank/DDBJ whole genome shotgun (WGS) entry which is preliminary data.</text>
</comment>
<evidence type="ECO:0000313" key="2">
    <source>
        <dbReference type="Proteomes" id="UP000019763"/>
    </source>
</evidence>
<dbReference type="GeneID" id="22914936"/>
<name>A0A023B180_GRENI</name>
<protein>
    <submittedName>
        <fullName evidence="1">Uncharacterized protein</fullName>
    </submittedName>
</protein>
<evidence type="ECO:0000313" key="1">
    <source>
        <dbReference type="EMBL" id="EZG45374.1"/>
    </source>
</evidence>
<proteinExistence type="predicted"/>
<keyword evidence="2" id="KW-1185">Reference proteome</keyword>
<dbReference type="Proteomes" id="UP000019763">
    <property type="component" value="Unassembled WGS sequence"/>
</dbReference>
<organism evidence="1 2">
    <name type="scientific">Gregarina niphandrodes</name>
    <name type="common">Septate eugregarine</name>
    <dbReference type="NCBI Taxonomy" id="110365"/>
    <lineage>
        <taxon>Eukaryota</taxon>
        <taxon>Sar</taxon>
        <taxon>Alveolata</taxon>
        <taxon>Apicomplexa</taxon>
        <taxon>Conoidasida</taxon>
        <taxon>Gregarinasina</taxon>
        <taxon>Eugregarinorida</taxon>
        <taxon>Gregarinidae</taxon>
        <taxon>Gregarina</taxon>
    </lineage>
</organism>
<reference evidence="1" key="1">
    <citation type="submission" date="2013-12" db="EMBL/GenBank/DDBJ databases">
        <authorList>
            <person name="Omoto C.K."/>
            <person name="Sibley D."/>
            <person name="Venepally P."/>
            <person name="Hadjithomas M."/>
            <person name="Karamycheva S."/>
            <person name="Brunk B."/>
            <person name="Roos D."/>
            <person name="Caler E."/>
            <person name="Lorenzi H."/>
        </authorList>
    </citation>
    <scope>NUCLEOTIDE SEQUENCE</scope>
</reference>
<sequence>MAVAVVDPEVSAQVQELYKDSLKKAKSCLKKGDVDGSVQLMIEFFEHTDLLAEYFHHRSVEEVSEEMLDRLEQAQSALASVFAEYPDRAKLFLTRLREIVDIEFDAFKAMKEQQA</sequence>
<accession>A0A023B180</accession>
<dbReference type="VEuPathDB" id="CryptoDB:GNI_138880"/>
<gene>
    <name evidence="1" type="ORF">GNI_138880</name>
</gene>
<dbReference type="EMBL" id="AFNH02001026">
    <property type="protein sequence ID" value="EZG45374.1"/>
    <property type="molecule type" value="Genomic_DNA"/>
</dbReference>
<dbReference type="AlphaFoldDB" id="A0A023B180"/>
<dbReference type="RefSeq" id="XP_011132511.1">
    <property type="nucleotide sequence ID" value="XM_011134209.1"/>
</dbReference>